<dbReference type="PANTHER" id="PTHR44379">
    <property type="entry name" value="OXIDOREDUCTASE WITH IRON-SULFUR SUBUNIT"/>
    <property type="match status" value="1"/>
</dbReference>
<feature type="compositionally biased region" description="Low complexity" evidence="6">
    <location>
        <begin position="298"/>
        <end position="309"/>
    </location>
</feature>
<evidence type="ECO:0000256" key="2">
    <source>
        <dbReference type="ARBA" id="ARBA00022723"/>
    </source>
</evidence>
<dbReference type="InterPro" id="IPR051452">
    <property type="entry name" value="Diverse_Oxidoreductases"/>
</dbReference>
<dbReference type="SUPFAM" id="SSF47741">
    <property type="entry name" value="CO dehydrogenase ISP C-domain like"/>
    <property type="match status" value="1"/>
</dbReference>
<dbReference type="InterPro" id="IPR001041">
    <property type="entry name" value="2Fe-2S_ferredoxin-type"/>
</dbReference>
<keyword evidence="1" id="KW-0001">2Fe-2S</keyword>
<dbReference type="PROSITE" id="PS00197">
    <property type="entry name" value="2FE2S_FER_1"/>
    <property type="match status" value="1"/>
</dbReference>
<feature type="compositionally biased region" description="Low complexity" evidence="6">
    <location>
        <begin position="163"/>
        <end position="197"/>
    </location>
</feature>
<feature type="compositionally biased region" description="Low complexity" evidence="6">
    <location>
        <begin position="270"/>
        <end position="290"/>
    </location>
</feature>
<dbReference type="Pfam" id="PF00111">
    <property type="entry name" value="Fer2"/>
    <property type="match status" value="1"/>
</dbReference>
<evidence type="ECO:0000313" key="9">
    <source>
        <dbReference type="Proteomes" id="UP000318720"/>
    </source>
</evidence>
<accession>A0AAE8VSR1</accession>
<dbReference type="InterPro" id="IPR036884">
    <property type="entry name" value="2Fe-2S-bd_dom_sf"/>
</dbReference>
<evidence type="ECO:0000256" key="1">
    <source>
        <dbReference type="ARBA" id="ARBA00022714"/>
    </source>
</evidence>
<keyword evidence="2" id="KW-0479">Metal-binding</keyword>
<dbReference type="Pfam" id="PF01799">
    <property type="entry name" value="Fer2_2"/>
    <property type="match status" value="1"/>
</dbReference>
<dbReference type="Gene3D" id="3.10.20.30">
    <property type="match status" value="1"/>
</dbReference>
<protein>
    <submittedName>
        <fullName evidence="8">(2Fe-2S)-binding protein</fullName>
    </submittedName>
</protein>
<proteinExistence type="predicted"/>
<evidence type="ECO:0000256" key="6">
    <source>
        <dbReference type="SAM" id="MobiDB-lite"/>
    </source>
</evidence>
<reference evidence="8 9" key="1">
    <citation type="submission" date="2019-03" db="EMBL/GenBank/DDBJ databases">
        <title>Comparative genomic analyses of the sweetpotato soil rot pathogen, Streptomyces ipomoeae.</title>
        <authorList>
            <person name="Ruschel Soares N."/>
            <person name="Badger J.H."/>
            <person name="Huguet-Tapia J.C."/>
            <person name="Clark C.A."/>
            <person name="Pettis G.S."/>
        </authorList>
    </citation>
    <scope>NUCLEOTIDE SEQUENCE [LARGE SCALE GENOMIC DNA]</scope>
    <source>
        <strain evidence="8 9">88-35</strain>
    </source>
</reference>
<dbReference type="Proteomes" id="UP000318720">
    <property type="component" value="Unassembled WGS sequence"/>
</dbReference>
<feature type="compositionally biased region" description="Polar residues" evidence="6">
    <location>
        <begin position="94"/>
        <end position="114"/>
    </location>
</feature>
<keyword evidence="4" id="KW-0408">Iron</keyword>
<comment type="caution">
    <text evidence="8">The sequence shown here is derived from an EMBL/GenBank/DDBJ whole genome shotgun (WGS) entry which is preliminary data.</text>
</comment>
<dbReference type="GO" id="GO:0046872">
    <property type="term" value="F:metal ion binding"/>
    <property type="evidence" value="ECO:0007669"/>
    <property type="project" value="UniProtKB-KW"/>
</dbReference>
<feature type="domain" description="2Fe-2S ferredoxin-type" evidence="7">
    <location>
        <begin position="321"/>
        <end position="398"/>
    </location>
</feature>
<feature type="region of interest" description="Disordered" evidence="6">
    <location>
        <begin position="474"/>
        <end position="644"/>
    </location>
</feature>
<dbReference type="SUPFAM" id="SSF54292">
    <property type="entry name" value="2Fe-2S ferredoxin-like"/>
    <property type="match status" value="1"/>
</dbReference>
<feature type="compositionally biased region" description="Polar residues" evidence="6">
    <location>
        <begin position="546"/>
        <end position="561"/>
    </location>
</feature>
<dbReference type="PANTHER" id="PTHR44379:SF8">
    <property type="entry name" value="XANTHINE DEHYDROGENASE IRON-SULFUR-BINDING SUBUNIT XDHC-RELATED"/>
    <property type="match status" value="1"/>
</dbReference>
<dbReference type="EMBL" id="SPAZ01000371">
    <property type="protein sequence ID" value="TQE15220.1"/>
    <property type="molecule type" value="Genomic_DNA"/>
</dbReference>
<sequence>MTDDQHEGTPPSGQGGWERLPQGDYDDGATTFVQLPEGGIDALLAADSPLAAPGHGYVPPPIAANPAGGGADQSGTGHWAMPAGGAEWHDPNAGQPQPATQHGFTYNPGATGQWSFEEPAAQDAEQTTAPGHDVTGEWSIPVAGGELPDESGEFSASALVEQWGGTPPATLPGGAPAPWATTSTPSPAPQTSLTPAPEQIGTAWTAPPPAERSAEHAETPESPSGEPYADPGHEDAGKAPEAAQEPSEPVAQGDPETAEPEETGERPETAADADAPESDAPSATEGTEAAGPEEEAGAEPAPAAPAADEPAPPPHDDHPLASYVLSVNGTDRPVTDAWIGESLLYVLRERLGLAGAKDGCSQGECGACNVQVDGRLVASCLVPAVTAASSEVRTVEGLATDGQPSDVQRALARCGAVQCGFCIPGMAMTVHDLLEGNPAPTELEARQALCGNLCRCSGYRGVLEAVREVVAERKAHTTAENDTDAEEARIPHQAGPGEGGVNPAAYDSQGAPQATGPHDADQSYGGQGLSFAAGQGDTYGGQGQTFVGQNDTYGGQGQSFVGSDDSYGGQGQQFAGHDDTYGGQGQQFAGQDDSYGGQGQQFVAQDDSYGGQGQQFVGHDDTYGGQGQSFGGQDQSFGQDGGQA</sequence>
<evidence type="ECO:0000256" key="4">
    <source>
        <dbReference type="ARBA" id="ARBA00023004"/>
    </source>
</evidence>
<evidence type="ECO:0000313" key="8">
    <source>
        <dbReference type="EMBL" id="TQE15220.1"/>
    </source>
</evidence>
<dbReference type="GO" id="GO:0016491">
    <property type="term" value="F:oxidoreductase activity"/>
    <property type="evidence" value="ECO:0007669"/>
    <property type="project" value="UniProtKB-KW"/>
</dbReference>
<gene>
    <name evidence="8" type="ORF">Sipo8835_46405</name>
</gene>
<evidence type="ECO:0000259" key="7">
    <source>
        <dbReference type="PROSITE" id="PS51085"/>
    </source>
</evidence>
<dbReference type="InterPro" id="IPR002888">
    <property type="entry name" value="2Fe-2S-bd"/>
</dbReference>
<dbReference type="InterPro" id="IPR036010">
    <property type="entry name" value="2Fe-2S_ferredoxin-like_sf"/>
</dbReference>
<dbReference type="AlphaFoldDB" id="A0AAE8VSR1"/>
<dbReference type="InterPro" id="IPR006058">
    <property type="entry name" value="2Fe2S_fd_BS"/>
</dbReference>
<keyword evidence="3" id="KW-0560">Oxidoreductase</keyword>
<organism evidence="8 9">
    <name type="scientific">Streptomyces ipomoeae</name>
    <dbReference type="NCBI Taxonomy" id="103232"/>
    <lineage>
        <taxon>Bacteria</taxon>
        <taxon>Bacillati</taxon>
        <taxon>Actinomycetota</taxon>
        <taxon>Actinomycetes</taxon>
        <taxon>Kitasatosporales</taxon>
        <taxon>Streptomycetaceae</taxon>
        <taxon>Streptomyces</taxon>
    </lineage>
</organism>
<name>A0AAE8VSR1_9ACTN</name>
<feature type="region of interest" description="Disordered" evidence="6">
    <location>
        <begin position="1"/>
        <end position="32"/>
    </location>
</feature>
<dbReference type="Gene3D" id="1.10.150.120">
    <property type="entry name" value="[2Fe-2S]-binding domain"/>
    <property type="match status" value="1"/>
</dbReference>
<dbReference type="GO" id="GO:0051537">
    <property type="term" value="F:2 iron, 2 sulfur cluster binding"/>
    <property type="evidence" value="ECO:0007669"/>
    <property type="project" value="UniProtKB-KW"/>
</dbReference>
<keyword evidence="5" id="KW-0411">Iron-sulfur</keyword>
<feature type="compositionally biased region" description="Low complexity" evidence="6">
    <location>
        <begin position="586"/>
        <end position="595"/>
    </location>
</feature>
<dbReference type="RefSeq" id="WP_009336826.1">
    <property type="nucleotide sequence ID" value="NZ_SPAY01000182.1"/>
</dbReference>
<feature type="region of interest" description="Disordered" evidence="6">
    <location>
        <begin position="94"/>
        <end position="322"/>
    </location>
</feature>
<evidence type="ECO:0000256" key="5">
    <source>
        <dbReference type="ARBA" id="ARBA00023014"/>
    </source>
</evidence>
<dbReference type="PROSITE" id="PS51085">
    <property type="entry name" value="2FE2S_FER_2"/>
    <property type="match status" value="1"/>
</dbReference>
<dbReference type="InterPro" id="IPR012675">
    <property type="entry name" value="Beta-grasp_dom_sf"/>
</dbReference>
<evidence type="ECO:0000256" key="3">
    <source>
        <dbReference type="ARBA" id="ARBA00023002"/>
    </source>
</evidence>